<feature type="transmembrane region" description="Helical" evidence="6">
    <location>
        <begin position="174"/>
        <end position="194"/>
    </location>
</feature>
<organism evidence="8 9">
    <name type="scientific">Leucobacter komagatae</name>
    <dbReference type="NCBI Taxonomy" id="55969"/>
    <lineage>
        <taxon>Bacteria</taxon>
        <taxon>Bacillati</taxon>
        <taxon>Actinomycetota</taxon>
        <taxon>Actinomycetes</taxon>
        <taxon>Micrococcales</taxon>
        <taxon>Microbacteriaceae</taxon>
        <taxon>Leucobacter</taxon>
    </lineage>
</organism>
<dbReference type="PANTHER" id="PTHR43124">
    <property type="entry name" value="PURINE EFFLUX PUMP PBUE"/>
    <property type="match status" value="1"/>
</dbReference>
<keyword evidence="9" id="KW-1185">Reference proteome</keyword>
<dbReference type="InterPro" id="IPR020846">
    <property type="entry name" value="MFS_dom"/>
</dbReference>
<dbReference type="InterPro" id="IPR050189">
    <property type="entry name" value="MFS_Efflux_Transporters"/>
</dbReference>
<dbReference type="OrthoDB" id="9814237at2"/>
<feature type="transmembrane region" description="Helical" evidence="6">
    <location>
        <begin position="86"/>
        <end position="107"/>
    </location>
</feature>
<name>A0A0D0IM46_9MICO</name>
<reference evidence="8 9" key="1">
    <citation type="submission" date="2015-01" db="EMBL/GenBank/DDBJ databases">
        <title>Draft genome sequence of Leucobacter komagatae strain VKM ST2845.</title>
        <authorList>
            <person name="Karlyshev A.V."/>
            <person name="Kudryashova E.B."/>
        </authorList>
    </citation>
    <scope>NUCLEOTIDE SEQUENCE [LARGE SCALE GENOMIC DNA]</scope>
    <source>
        <strain evidence="8 9">VKM ST2845</strain>
    </source>
</reference>
<dbReference type="RefSeq" id="WP_042543899.1">
    <property type="nucleotide sequence ID" value="NZ_JXSQ01000008.1"/>
</dbReference>
<evidence type="ECO:0000256" key="2">
    <source>
        <dbReference type="ARBA" id="ARBA00022475"/>
    </source>
</evidence>
<evidence type="ECO:0000256" key="1">
    <source>
        <dbReference type="ARBA" id="ARBA00004651"/>
    </source>
</evidence>
<dbReference type="Pfam" id="PF07690">
    <property type="entry name" value="MFS_1"/>
    <property type="match status" value="1"/>
</dbReference>
<feature type="domain" description="Major facilitator superfamily (MFS) profile" evidence="7">
    <location>
        <begin position="12"/>
        <end position="398"/>
    </location>
</feature>
<dbReference type="Proteomes" id="UP000032120">
    <property type="component" value="Unassembled WGS sequence"/>
</dbReference>
<protein>
    <submittedName>
        <fullName evidence="8">Arabinose ABC transporter permease</fullName>
    </submittedName>
</protein>
<dbReference type="PROSITE" id="PS50850">
    <property type="entry name" value="MFS"/>
    <property type="match status" value="1"/>
</dbReference>
<dbReference type="AlphaFoldDB" id="A0A0D0IM46"/>
<evidence type="ECO:0000256" key="6">
    <source>
        <dbReference type="SAM" id="Phobius"/>
    </source>
</evidence>
<dbReference type="CDD" id="cd17324">
    <property type="entry name" value="MFS_NepI_like"/>
    <property type="match status" value="1"/>
</dbReference>
<feature type="transmembrane region" description="Helical" evidence="6">
    <location>
        <begin position="215"/>
        <end position="238"/>
    </location>
</feature>
<evidence type="ECO:0000259" key="7">
    <source>
        <dbReference type="PROSITE" id="PS50850"/>
    </source>
</evidence>
<gene>
    <name evidence="8" type="ORF">SD72_07885</name>
</gene>
<keyword evidence="4 6" id="KW-1133">Transmembrane helix</keyword>
<dbReference type="GO" id="GO:0022857">
    <property type="term" value="F:transmembrane transporter activity"/>
    <property type="evidence" value="ECO:0007669"/>
    <property type="project" value="InterPro"/>
</dbReference>
<dbReference type="InterPro" id="IPR011701">
    <property type="entry name" value="MFS"/>
</dbReference>
<comment type="caution">
    <text evidence="8">The sequence shown here is derived from an EMBL/GenBank/DDBJ whole genome shotgun (WGS) entry which is preliminary data.</text>
</comment>
<accession>A0A0D0IM46</accession>
<sequence length="410" mass="42302">MPQLTTFRRNLALFALALGGFAIGTTEFATMGVLPEIAGDLLPGYEADPQRVIAQAGTLITLYALGVVVGAPVFAVLGARLSQTKLALWLLVLLIIGTVGSALVPGFEAVATFRFISGLPHGAYFGVASLLAARLMGPGSMGKGIALAMSGLTVANVIGVPLSTVLGQQLGWRWVYGLVAVLFVATLLLVALYVPRFPGDPQRSPLRELTALGSARVWIMVAVLSIGFGGFFAVYSYIAEVTTREAGLGAGMVPWVIATMGVGMVLGNILGGILTDKFPIGTALWGFALFISSFVLYSLLASHPVGLFVFAFLVSLASSILLPTLQARLIRMSSEARLLGAALNHAAGNIANSLGAWLGGLVIAGGFGYLAPGWLGAVLAGAGLVLLLVSLAVQRRDGGKSVDTAGIPVV</sequence>
<dbReference type="GO" id="GO:0005886">
    <property type="term" value="C:plasma membrane"/>
    <property type="evidence" value="ECO:0007669"/>
    <property type="project" value="UniProtKB-SubCell"/>
</dbReference>
<dbReference type="InterPro" id="IPR036259">
    <property type="entry name" value="MFS_trans_sf"/>
</dbReference>
<comment type="subcellular location">
    <subcellularLocation>
        <location evidence="1">Cell membrane</location>
        <topology evidence="1">Multi-pass membrane protein</topology>
    </subcellularLocation>
</comment>
<dbReference type="PANTHER" id="PTHR43124:SF3">
    <property type="entry name" value="CHLORAMPHENICOL EFFLUX PUMP RV0191"/>
    <property type="match status" value="1"/>
</dbReference>
<feature type="transmembrane region" description="Helical" evidence="6">
    <location>
        <begin position="373"/>
        <end position="393"/>
    </location>
</feature>
<evidence type="ECO:0000256" key="3">
    <source>
        <dbReference type="ARBA" id="ARBA00022692"/>
    </source>
</evidence>
<feature type="transmembrane region" description="Helical" evidence="6">
    <location>
        <begin position="52"/>
        <end position="79"/>
    </location>
</feature>
<evidence type="ECO:0000256" key="4">
    <source>
        <dbReference type="ARBA" id="ARBA00022989"/>
    </source>
</evidence>
<dbReference type="SUPFAM" id="SSF103473">
    <property type="entry name" value="MFS general substrate transporter"/>
    <property type="match status" value="1"/>
</dbReference>
<feature type="transmembrane region" description="Helical" evidence="6">
    <location>
        <begin position="346"/>
        <end position="367"/>
    </location>
</feature>
<evidence type="ECO:0000313" key="8">
    <source>
        <dbReference type="EMBL" id="KIP52669.1"/>
    </source>
</evidence>
<feature type="transmembrane region" description="Helical" evidence="6">
    <location>
        <begin position="145"/>
        <end position="162"/>
    </location>
</feature>
<keyword evidence="5 6" id="KW-0472">Membrane</keyword>
<evidence type="ECO:0000313" key="9">
    <source>
        <dbReference type="Proteomes" id="UP000032120"/>
    </source>
</evidence>
<feature type="transmembrane region" description="Helical" evidence="6">
    <location>
        <begin position="250"/>
        <end position="270"/>
    </location>
</feature>
<proteinExistence type="predicted"/>
<feature type="transmembrane region" description="Helical" evidence="6">
    <location>
        <begin position="306"/>
        <end position="325"/>
    </location>
</feature>
<dbReference type="EMBL" id="JXSQ01000008">
    <property type="protein sequence ID" value="KIP52669.1"/>
    <property type="molecule type" value="Genomic_DNA"/>
</dbReference>
<keyword evidence="3 6" id="KW-0812">Transmembrane</keyword>
<feature type="transmembrane region" description="Helical" evidence="6">
    <location>
        <begin position="282"/>
        <end position="300"/>
    </location>
</feature>
<keyword evidence="2" id="KW-1003">Cell membrane</keyword>
<dbReference type="Gene3D" id="1.20.1250.20">
    <property type="entry name" value="MFS general substrate transporter like domains"/>
    <property type="match status" value="1"/>
</dbReference>
<evidence type="ECO:0000256" key="5">
    <source>
        <dbReference type="ARBA" id="ARBA00023136"/>
    </source>
</evidence>
<feature type="transmembrane region" description="Helical" evidence="6">
    <location>
        <begin position="113"/>
        <end position="133"/>
    </location>
</feature>